<evidence type="ECO:0000256" key="2">
    <source>
        <dbReference type="ARBA" id="ARBA00023043"/>
    </source>
</evidence>
<accession>A0ABD2W6N4</accession>
<dbReference type="EMBL" id="JBJJXI010000135">
    <property type="protein sequence ID" value="KAL3388227.1"/>
    <property type="molecule type" value="Genomic_DNA"/>
</dbReference>
<dbReference type="PROSITE" id="PS50088">
    <property type="entry name" value="ANK_REPEAT"/>
    <property type="match status" value="4"/>
</dbReference>
<dbReference type="PANTHER" id="PTHR24126:SF14">
    <property type="entry name" value="ANK_REP_REGION DOMAIN-CONTAINING PROTEIN"/>
    <property type="match status" value="1"/>
</dbReference>
<evidence type="ECO:0000313" key="5">
    <source>
        <dbReference type="Proteomes" id="UP001627154"/>
    </source>
</evidence>
<evidence type="ECO:0000256" key="1">
    <source>
        <dbReference type="ARBA" id="ARBA00022737"/>
    </source>
</evidence>
<dbReference type="Pfam" id="PF12796">
    <property type="entry name" value="Ank_2"/>
    <property type="match status" value="2"/>
</dbReference>
<evidence type="ECO:0000256" key="3">
    <source>
        <dbReference type="PROSITE-ProRule" id="PRU00023"/>
    </source>
</evidence>
<keyword evidence="1" id="KW-0677">Repeat</keyword>
<feature type="repeat" description="ANK" evidence="3">
    <location>
        <begin position="406"/>
        <end position="434"/>
    </location>
</feature>
<dbReference type="AlphaFoldDB" id="A0ABD2W6N4"/>
<dbReference type="InterPro" id="IPR036770">
    <property type="entry name" value="Ankyrin_rpt-contain_sf"/>
</dbReference>
<feature type="repeat" description="ANK" evidence="3">
    <location>
        <begin position="256"/>
        <end position="288"/>
    </location>
</feature>
<dbReference type="PROSITE" id="PS50297">
    <property type="entry name" value="ANK_REP_REGION"/>
    <property type="match status" value="4"/>
</dbReference>
<gene>
    <name evidence="4" type="ORF">TKK_016653</name>
</gene>
<keyword evidence="2 3" id="KW-0040">ANK repeat</keyword>
<name>A0ABD2W6N4_9HYME</name>
<organism evidence="4 5">
    <name type="scientific">Trichogramma kaykai</name>
    <dbReference type="NCBI Taxonomy" id="54128"/>
    <lineage>
        <taxon>Eukaryota</taxon>
        <taxon>Metazoa</taxon>
        <taxon>Ecdysozoa</taxon>
        <taxon>Arthropoda</taxon>
        <taxon>Hexapoda</taxon>
        <taxon>Insecta</taxon>
        <taxon>Pterygota</taxon>
        <taxon>Neoptera</taxon>
        <taxon>Endopterygota</taxon>
        <taxon>Hymenoptera</taxon>
        <taxon>Apocrita</taxon>
        <taxon>Proctotrupomorpha</taxon>
        <taxon>Chalcidoidea</taxon>
        <taxon>Trichogrammatidae</taxon>
        <taxon>Trichogramma</taxon>
    </lineage>
</organism>
<proteinExistence type="predicted"/>
<keyword evidence="5" id="KW-1185">Reference proteome</keyword>
<dbReference type="PANTHER" id="PTHR24126">
    <property type="entry name" value="ANKYRIN REPEAT, PH AND SEC7 DOMAIN CONTAINING PROTEIN SECG-RELATED"/>
    <property type="match status" value="1"/>
</dbReference>
<dbReference type="SUPFAM" id="SSF48403">
    <property type="entry name" value="Ankyrin repeat"/>
    <property type="match status" value="1"/>
</dbReference>
<dbReference type="SMART" id="SM00248">
    <property type="entry name" value="ANK"/>
    <property type="match status" value="9"/>
</dbReference>
<protein>
    <submittedName>
        <fullName evidence="4">Uncharacterized protein</fullName>
    </submittedName>
</protein>
<dbReference type="Proteomes" id="UP001627154">
    <property type="component" value="Unassembled WGS sequence"/>
</dbReference>
<dbReference type="Gene3D" id="1.25.40.20">
    <property type="entry name" value="Ankyrin repeat-containing domain"/>
    <property type="match status" value="3"/>
</dbReference>
<feature type="repeat" description="ANK" evidence="3">
    <location>
        <begin position="177"/>
        <end position="209"/>
    </location>
</feature>
<dbReference type="InterPro" id="IPR002110">
    <property type="entry name" value="Ankyrin_rpt"/>
</dbReference>
<evidence type="ECO:0000313" key="4">
    <source>
        <dbReference type="EMBL" id="KAL3388227.1"/>
    </source>
</evidence>
<reference evidence="4 5" key="1">
    <citation type="journal article" date="2024" name="bioRxiv">
        <title>A reference genome for Trichogramma kaykai: A tiny desert-dwelling parasitoid wasp with competing sex-ratio distorters.</title>
        <authorList>
            <person name="Culotta J."/>
            <person name="Lindsey A.R."/>
        </authorList>
    </citation>
    <scope>NUCLEOTIDE SEQUENCE [LARGE SCALE GENOMIC DNA]</scope>
    <source>
        <strain evidence="4 5">KSX58</strain>
    </source>
</reference>
<sequence length="588" mass="67580">MSSLENLTSLRKNFNLEIDEKQWEFFDQLDCLISDWPGQLPNLRDIFCPEEIECLLFLSIRYMLSSHMFEDKSYYQGERFIDFVVRSGYKDESKFDEDGKPSSLCRTTPLHRASRSRFLYQDIMVRELFKIYDRFDLNYTDELGLSHFHIACESGCDEIVVKFLELGQDPNLIWPETGYSPLHLALTNKCYEVAESLLKHGANPNLADDEGSTPLHLICIESDDDDDGDDDSMAEKLFKIIDDRHEPLLIDAQDKSGNTPLHLALTRRCTMMVQLLLKRGANPNLIDANGLTPLHFSCMRIDDDDDLVKMLLKFSIDEHRPVKVDAVDNKSGQTPLHHALAHGKKPRIIRALLTGGADPNLADNNRFTALHTICNRYDDDAELIKMFFETCKGVNRMVQVDARDYLGWTPLQRAVASFLLDTINVLLDNGADLSNFVFPSVAQFNEKFSSERWFDVSSKSKLILASGLLAVVERLDERGYELTQKVALTIMTLFANHGLFAKSTDLDKSIYEDEEFTTEVKKIMIIPALSLYDLIQLQPHEAEKRLTYTDYFKFCNSNKLTIIPRIYFKACIHVLRHNLKNQLTKFFF</sequence>
<feature type="repeat" description="ANK" evidence="3">
    <location>
        <begin position="331"/>
        <end position="364"/>
    </location>
</feature>
<comment type="caution">
    <text evidence="4">The sequence shown here is derived from an EMBL/GenBank/DDBJ whole genome shotgun (WGS) entry which is preliminary data.</text>
</comment>